<dbReference type="SUPFAM" id="SSF109604">
    <property type="entry name" value="HD-domain/PDEase-like"/>
    <property type="match status" value="1"/>
</dbReference>
<dbReference type="InterPro" id="IPR052340">
    <property type="entry name" value="RNase_Y/CdgJ"/>
</dbReference>
<dbReference type="RefSeq" id="WP_005298537.1">
    <property type="nucleotide sequence ID" value="NZ_CP018297.1"/>
</dbReference>
<dbReference type="AlphaFoldDB" id="A0A2T3QKX2"/>
<proteinExistence type="predicted"/>
<dbReference type="Gene3D" id="1.10.3210.10">
    <property type="entry name" value="Hypothetical protein af1432"/>
    <property type="match status" value="1"/>
</dbReference>
<reference evidence="1 2" key="1">
    <citation type="submission" date="2018-06" db="EMBL/GenBank/DDBJ databases">
        <authorList>
            <consortium name="Pathogen Informatics"/>
            <person name="Doyle S."/>
        </authorList>
    </citation>
    <scope>NUCLEOTIDE SEQUENCE [LARGE SCALE GENOMIC DNA]</scope>
    <source>
        <strain evidence="1 2">NCTC11647</strain>
    </source>
</reference>
<dbReference type="OrthoDB" id="598113at2"/>
<dbReference type="PROSITE" id="PS51833">
    <property type="entry name" value="HDOD"/>
    <property type="match status" value="1"/>
</dbReference>
<organism evidence="1 2">
    <name type="scientific">Photobacterium damselae</name>
    <dbReference type="NCBI Taxonomy" id="38293"/>
    <lineage>
        <taxon>Bacteria</taxon>
        <taxon>Pseudomonadati</taxon>
        <taxon>Pseudomonadota</taxon>
        <taxon>Gammaproteobacteria</taxon>
        <taxon>Vibrionales</taxon>
        <taxon>Vibrionaceae</taxon>
        <taxon>Photobacterium</taxon>
    </lineage>
</organism>
<dbReference type="InterPro" id="IPR013976">
    <property type="entry name" value="HDOD"/>
</dbReference>
<dbReference type="Pfam" id="PF08668">
    <property type="entry name" value="HDOD"/>
    <property type="match status" value="1"/>
</dbReference>
<dbReference type="PANTHER" id="PTHR33525:SF3">
    <property type="entry name" value="RIBONUCLEASE Y"/>
    <property type="match status" value="1"/>
</dbReference>
<dbReference type="EMBL" id="UATL01000001">
    <property type="protein sequence ID" value="SPY28712.1"/>
    <property type="molecule type" value="Genomic_DNA"/>
</dbReference>
<dbReference type="PANTHER" id="PTHR33525">
    <property type="match status" value="1"/>
</dbReference>
<name>A0A2T3QKX2_PHODM</name>
<evidence type="ECO:0000313" key="2">
    <source>
        <dbReference type="Proteomes" id="UP000251647"/>
    </source>
</evidence>
<gene>
    <name evidence="1" type="ORF">NCTC11647_01813</name>
</gene>
<protein>
    <submittedName>
        <fullName evidence="1">HDOD domain</fullName>
    </submittedName>
</protein>
<sequence>MSHLSFFWLNPEHNKLIKGIESEFCNLVKTSIRNNQLTLPQIPTVLTRLQQACLRKDITVREVANIVIDDPALTAKIIRTSNAVLFNRRNIVCNDLSTAITRLGIMRVRDIATVQAIETLKFSYKKHEQCNKVLQHSAHRSRQLAGTMALICYSINQHPDNAEPLLPEKALLTGLLADIGLFSLLSEYQLYLKNGNYLELDAALFIFQECCSDISPIILKHWGFDNDYQEVASNRKLYSNDNINYLDIARMANHLLLMKNNDDAIHDHYIELDLLGAEVMYELSQLELSELNKQVHDIIKRCGI</sequence>
<dbReference type="Proteomes" id="UP000251647">
    <property type="component" value="Unassembled WGS sequence"/>
</dbReference>
<accession>A0A2T3QKX2</accession>
<evidence type="ECO:0000313" key="1">
    <source>
        <dbReference type="EMBL" id="SPY28712.1"/>
    </source>
</evidence>